<organism evidence="2 3">
    <name type="scientific">Cylicostephanus goldi</name>
    <name type="common">Nematode worm</name>
    <dbReference type="NCBI Taxonomy" id="71465"/>
    <lineage>
        <taxon>Eukaryota</taxon>
        <taxon>Metazoa</taxon>
        <taxon>Ecdysozoa</taxon>
        <taxon>Nematoda</taxon>
        <taxon>Chromadorea</taxon>
        <taxon>Rhabditida</taxon>
        <taxon>Rhabditina</taxon>
        <taxon>Rhabditomorpha</taxon>
        <taxon>Strongyloidea</taxon>
        <taxon>Strongylidae</taxon>
        <taxon>Cylicostephanus</taxon>
    </lineage>
</organism>
<dbReference type="Proteomes" id="UP000271889">
    <property type="component" value="Unassembled WGS sequence"/>
</dbReference>
<gene>
    <name evidence="2" type="ORF">CGOC_LOCUS6890</name>
</gene>
<accession>A0A3P6SP43</accession>
<dbReference type="EMBL" id="UYRV01023076">
    <property type="protein sequence ID" value="VDK72979.1"/>
    <property type="molecule type" value="Genomic_DNA"/>
</dbReference>
<reference evidence="2 3" key="1">
    <citation type="submission" date="2018-11" db="EMBL/GenBank/DDBJ databases">
        <authorList>
            <consortium name="Pathogen Informatics"/>
        </authorList>
    </citation>
    <scope>NUCLEOTIDE SEQUENCE [LARGE SCALE GENOMIC DNA]</scope>
</reference>
<dbReference type="AlphaFoldDB" id="A0A3P6SP43"/>
<protein>
    <submittedName>
        <fullName evidence="2">Uncharacterized protein</fullName>
    </submittedName>
</protein>
<proteinExistence type="predicted"/>
<sequence length="64" mass="7475">MTHAEYTDDDDAIVCASVHDTSDDNRHTERIDENRSAPLRLRESEHGKDEDMRNKHNRMRPAGR</sequence>
<feature type="region of interest" description="Disordered" evidence="1">
    <location>
        <begin position="1"/>
        <end position="64"/>
    </location>
</feature>
<feature type="compositionally biased region" description="Basic and acidic residues" evidence="1">
    <location>
        <begin position="20"/>
        <end position="54"/>
    </location>
</feature>
<feature type="compositionally biased region" description="Basic residues" evidence="1">
    <location>
        <begin position="55"/>
        <end position="64"/>
    </location>
</feature>
<keyword evidence="3" id="KW-1185">Reference proteome</keyword>
<name>A0A3P6SP43_CYLGO</name>
<evidence type="ECO:0000313" key="3">
    <source>
        <dbReference type="Proteomes" id="UP000271889"/>
    </source>
</evidence>
<evidence type="ECO:0000256" key="1">
    <source>
        <dbReference type="SAM" id="MobiDB-lite"/>
    </source>
</evidence>
<evidence type="ECO:0000313" key="2">
    <source>
        <dbReference type="EMBL" id="VDK72979.1"/>
    </source>
</evidence>